<organism evidence="1 2">
    <name type="scientific">Ancylostoma ceylanicum</name>
    <dbReference type="NCBI Taxonomy" id="53326"/>
    <lineage>
        <taxon>Eukaryota</taxon>
        <taxon>Metazoa</taxon>
        <taxon>Ecdysozoa</taxon>
        <taxon>Nematoda</taxon>
        <taxon>Chromadorea</taxon>
        <taxon>Rhabditida</taxon>
        <taxon>Rhabditina</taxon>
        <taxon>Rhabditomorpha</taxon>
        <taxon>Strongyloidea</taxon>
        <taxon>Ancylostomatidae</taxon>
        <taxon>Ancylostomatinae</taxon>
        <taxon>Ancylostoma</taxon>
    </lineage>
</organism>
<keyword evidence="2" id="KW-1185">Reference proteome</keyword>
<protein>
    <submittedName>
        <fullName evidence="1">Uncharacterized protein</fullName>
    </submittedName>
</protein>
<evidence type="ECO:0000313" key="1">
    <source>
        <dbReference type="EMBL" id="EYC30274.1"/>
    </source>
</evidence>
<gene>
    <name evidence="1" type="primary">Acey_s0005.g2550</name>
    <name evidence="1" type="ORF">Y032_0005g2550</name>
</gene>
<dbReference type="EMBL" id="JARK01001341">
    <property type="protein sequence ID" value="EYC30274.1"/>
    <property type="molecule type" value="Genomic_DNA"/>
</dbReference>
<comment type="caution">
    <text evidence="1">The sequence shown here is derived from an EMBL/GenBank/DDBJ whole genome shotgun (WGS) entry which is preliminary data.</text>
</comment>
<evidence type="ECO:0000313" key="2">
    <source>
        <dbReference type="Proteomes" id="UP000024635"/>
    </source>
</evidence>
<accession>A0A016VRR7</accession>
<proteinExistence type="predicted"/>
<name>A0A016VRR7_9BILA</name>
<dbReference type="AlphaFoldDB" id="A0A016VRR7"/>
<reference evidence="2" key="1">
    <citation type="journal article" date="2015" name="Nat. Genet.">
        <title>The genome and transcriptome of the zoonotic hookworm Ancylostoma ceylanicum identify infection-specific gene families.</title>
        <authorList>
            <person name="Schwarz E.M."/>
            <person name="Hu Y."/>
            <person name="Antoshechkin I."/>
            <person name="Miller M.M."/>
            <person name="Sternberg P.W."/>
            <person name="Aroian R.V."/>
        </authorList>
    </citation>
    <scope>NUCLEOTIDE SEQUENCE</scope>
    <source>
        <strain evidence="2">HY135</strain>
    </source>
</reference>
<dbReference type="Proteomes" id="UP000024635">
    <property type="component" value="Unassembled WGS sequence"/>
</dbReference>
<sequence length="74" mass="8697">MSYIVCSLKRTLPSSQRLKPMRHFVQSGRGWQFLNIVSLTLRRSDFCLLEAKHKTRRNVDGIETIRCGFLRRMG</sequence>